<protein>
    <recommendedName>
        <fullName evidence="3">Ferric siderophore reductase C-terminal domain-containing protein</fullName>
    </recommendedName>
</protein>
<organism evidence="1 2">
    <name type="scientific">Paenibacillus glacialis</name>
    <dbReference type="NCBI Taxonomy" id="494026"/>
    <lineage>
        <taxon>Bacteria</taxon>
        <taxon>Bacillati</taxon>
        <taxon>Bacillota</taxon>
        <taxon>Bacilli</taxon>
        <taxon>Bacillales</taxon>
        <taxon>Paenibacillaceae</taxon>
        <taxon>Paenibacillus</taxon>
    </lineage>
</organism>
<evidence type="ECO:0008006" key="3">
    <source>
        <dbReference type="Google" id="ProtNLM"/>
    </source>
</evidence>
<accession>A0A168MBB5</accession>
<sequence>MGDMHTVDFKQLEEKFFLTLYEPCNTVLTMPAFDLIQAENMMHLIDTYSPLIKAGERSTAAAFFCTWLAGVCGAMQSMLFRGEGVILDLSLRNISVQLYADAQYPLFSFKINEVRFIKIPHIDREAWCKKVLYSFYREHVRPLIEILSQVAHISVIPLWGQIINTLYTQMEEEMAEASDENSKKSIIYHYSILTRGIDASAFGLRKNPFDIKLKFIEHPNNPDQRILIKTACCLAYRLDTEFGYCYSCPRLKEKDRASLIAKCNC</sequence>
<name>A0A168MBB5_9BACL</name>
<dbReference type="AlphaFoldDB" id="A0A168MBB5"/>
<dbReference type="Proteomes" id="UP000076967">
    <property type="component" value="Unassembled WGS sequence"/>
</dbReference>
<evidence type="ECO:0000313" key="2">
    <source>
        <dbReference type="Proteomes" id="UP000076967"/>
    </source>
</evidence>
<dbReference type="RefSeq" id="WP_068530947.1">
    <property type="nucleotide sequence ID" value="NZ_LVJH01000007.1"/>
</dbReference>
<gene>
    <name evidence="1" type="ORF">PGLA_07370</name>
</gene>
<proteinExistence type="predicted"/>
<comment type="caution">
    <text evidence="1">The sequence shown here is derived from an EMBL/GenBank/DDBJ whole genome shotgun (WGS) entry which is preliminary data.</text>
</comment>
<dbReference type="STRING" id="494026.PGLA_07370"/>
<keyword evidence="2" id="KW-1185">Reference proteome</keyword>
<dbReference type="OrthoDB" id="2819999at2"/>
<dbReference type="EMBL" id="LVJH01000007">
    <property type="protein sequence ID" value="OAB44467.1"/>
    <property type="molecule type" value="Genomic_DNA"/>
</dbReference>
<evidence type="ECO:0000313" key="1">
    <source>
        <dbReference type="EMBL" id="OAB44467.1"/>
    </source>
</evidence>
<reference evidence="1 2" key="1">
    <citation type="submission" date="2016-03" db="EMBL/GenBank/DDBJ databases">
        <title>Draft genome sequence of Paenibacillus glacialis DSM 22343.</title>
        <authorList>
            <person name="Shin S.-K."/>
            <person name="Yi H."/>
        </authorList>
    </citation>
    <scope>NUCLEOTIDE SEQUENCE [LARGE SCALE GENOMIC DNA]</scope>
    <source>
        <strain evidence="1 2">DSM 22343</strain>
    </source>
</reference>